<keyword evidence="4" id="KW-0677">Repeat</keyword>
<dbReference type="InterPro" id="IPR014774">
    <property type="entry name" value="KaiC-like_dom"/>
</dbReference>
<feature type="domain" description="KaiC" evidence="7">
    <location>
        <begin position="247"/>
        <end position="479"/>
    </location>
</feature>
<organism evidence="8 9">
    <name type="scientific">Polyangium fumosum</name>
    <dbReference type="NCBI Taxonomy" id="889272"/>
    <lineage>
        <taxon>Bacteria</taxon>
        <taxon>Pseudomonadati</taxon>
        <taxon>Myxococcota</taxon>
        <taxon>Polyangia</taxon>
        <taxon>Polyangiales</taxon>
        <taxon>Polyangiaceae</taxon>
        <taxon>Polyangium</taxon>
    </lineage>
</organism>
<evidence type="ECO:0000256" key="5">
    <source>
        <dbReference type="ARBA" id="ARBA00022777"/>
    </source>
</evidence>
<dbReference type="Gene3D" id="3.40.50.300">
    <property type="entry name" value="P-loop containing nucleotide triphosphate hydrolases"/>
    <property type="match status" value="2"/>
</dbReference>
<dbReference type="PANTHER" id="PTHR42926">
    <property type="match status" value="1"/>
</dbReference>
<dbReference type="InterPro" id="IPR027417">
    <property type="entry name" value="P-loop_NTPase"/>
</dbReference>
<sequence>MKQDDAERPSLDRIPTGITGLDTVLGGGFLAGSVHLVVGPPGSGKTILANQITFRRAATGQTAVYVTLLAEAHARMLAHLAAFEFFDPTFVPHRIVYMSGYGVLEQSGLDGLLELLGRTIREHGAVFLVLDGLGTAEEFAPTTSVFKRFLLTLSTSASLTGCTMLLLATQRASDMPRPEQATVDGLITLDKRRIGARSERELVVEKMRATKYALGAHAIDIDEKGIHVYPRLEAWPFQPPSSAPPRGRIGFGVPGLDTMLGGGVLAGSSTVLVGAPGTGKTLLGMSFLLEGIRRGERGIYLGFGEAPARIVQAARGVGLDAQGALDRSELTMLWYPPTEGTADAVAWRLLEEASEEGQKRVFIDELRGFRNMVTDVERLDRFHAALWAALARRGATTLLAETISTWERAPSTISLPQAAFVDNVIVLEEEEKGRRLRRYVATRKVAGGKHDPSSRRLRISSQGIEVERPNARGRLRGSA</sequence>
<proteinExistence type="predicted"/>
<keyword evidence="2" id="KW-0597">Phosphoprotein</keyword>
<evidence type="ECO:0000256" key="3">
    <source>
        <dbReference type="ARBA" id="ARBA00022679"/>
    </source>
</evidence>
<dbReference type="Pfam" id="PF06745">
    <property type="entry name" value="ATPase"/>
    <property type="match status" value="2"/>
</dbReference>
<evidence type="ECO:0000313" key="9">
    <source>
        <dbReference type="Proteomes" id="UP000309215"/>
    </source>
</evidence>
<keyword evidence="3" id="KW-0808">Transferase</keyword>
<name>A0A4U1JJF8_9BACT</name>
<protein>
    <recommendedName>
        <fullName evidence="1">non-specific serine/threonine protein kinase</fullName>
        <ecNumber evidence="1">2.7.11.1</ecNumber>
    </recommendedName>
</protein>
<dbReference type="PIRSF" id="PIRSF039117">
    <property type="entry name" value="KaiC"/>
    <property type="match status" value="1"/>
</dbReference>
<dbReference type="GO" id="GO:0004674">
    <property type="term" value="F:protein serine/threonine kinase activity"/>
    <property type="evidence" value="ECO:0007669"/>
    <property type="project" value="UniProtKB-EC"/>
</dbReference>
<dbReference type="InterPro" id="IPR051347">
    <property type="entry name" value="Circadian_clock_KaiC-rel"/>
</dbReference>
<evidence type="ECO:0000256" key="4">
    <source>
        <dbReference type="ARBA" id="ARBA00022737"/>
    </source>
</evidence>
<dbReference type="GO" id="GO:0016787">
    <property type="term" value="F:hydrolase activity"/>
    <property type="evidence" value="ECO:0007669"/>
    <property type="project" value="UniProtKB-KW"/>
</dbReference>
<dbReference type="PROSITE" id="PS51146">
    <property type="entry name" value="KAIC"/>
    <property type="match status" value="2"/>
</dbReference>
<evidence type="ECO:0000256" key="2">
    <source>
        <dbReference type="ARBA" id="ARBA00022553"/>
    </source>
</evidence>
<dbReference type="PANTHER" id="PTHR42926:SF1">
    <property type="entry name" value="CIRCADIAN CLOCK OSCILLATOR PROTEIN KAIC 1"/>
    <property type="match status" value="1"/>
</dbReference>
<keyword evidence="9" id="KW-1185">Reference proteome</keyword>
<comment type="caution">
    <text evidence="8">The sequence shown here is derived from an EMBL/GenBank/DDBJ whole genome shotgun (WGS) entry which is preliminary data.</text>
</comment>
<evidence type="ECO:0000256" key="1">
    <source>
        <dbReference type="ARBA" id="ARBA00012513"/>
    </source>
</evidence>
<evidence type="ECO:0000313" key="8">
    <source>
        <dbReference type="EMBL" id="TKD12098.1"/>
    </source>
</evidence>
<dbReference type="SMART" id="SM00382">
    <property type="entry name" value="AAA"/>
    <property type="match status" value="2"/>
</dbReference>
<gene>
    <name evidence="8" type="ORF">E8A74_05675</name>
</gene>
<dbReference type="EC" id="2.7.11.1" evidence="1"/>
<dbReference type="AlphaFoldDB" id="A0A4U1JJF8"/>
<dbReference type="EMBL" id="SSMQ01000004">
    <property type="protein sequence ID" value="TKD12098.1"/>
    <property type="molecule type" value="Genomic_DNA"/>
</dbReference>
<dbReference type="InterPro" id="IPR003593">
    <property type="entry name" value="AAA+_ATPase"/>
</dbReference>
<dbReference type="InterPro" id="IPR010624">
    <property type="entry name" value="KaiC_dom"/>
</dbReference>
<dbReference type="InterPro" id="IPR030665">
    <property type="entry name" value="KaiC"/>
</dbReference>
<evidence type="ECO:0000256" key="6">
    <source>
        <dbReference type="ARBA" id="ARBA00022801"/>
    </source>
</evidence>
<evidence type="ECO:0000259" key="7">
    <source>
        <dbReference type="PROSITE" id="PS51146"/>
    </source>
</evidence>
<dbReference type="OrthoDB" id="9803906at2"/>
<accession>A0A4U1JJF8</accession>
<dbReference type="GO" id="GO:0005524">
    <property type="term" value="F:ATP binding"/>
    <property type="evidence" value="ECO:0007669"/>
    <property type="project" value="InterPro"/>
</dbReference>
<dbReference type="RefSeq" id="WP_136927893.1">
    <property type="nucleotide sequence ID" value="NZ_SSMQ01000004.1"/>
</dbReference>
<reference evidence="8 9" key="1">
    <citation type="submission" date="2019-04" db="EMBL/GenBank/DDBJ databases">
        <authorList>
            <person name="Li Y."/>
            <person name="Wang J."/>
        </authorList>
    </citation>
    <scope>NUCLEOTIDE SEQUENCE [LARGE SCALE GENOMIC DNA]</scope>
    <source>
        <strain evidence="8 9">DSM 14668</strain>
    </source>
</reference>
<feature type="domain" description="KaiC" evidence="7">
    <location>
        <begin position="12"/>
        <end position="242"/>
    </location>
</feature>
<keyword evidence="6" id="KW-0378">Hydrolase</keyword>
<dbReference type="SUPFAM" id="SSF52540">
    <property type="entry name" value="P-loop containing nucleoside triphosphate hydrolases"/>
    <property type="match status" value="2"/>
</dbReference>
<dbReference type="Proteomes" id="UP000309215">
    <property type="component" value="Unassembled WGS sequence"/>
</dbReference>
<keyword evidence="5" id="KW-0418">Kinase</keyword>